<accession>A0A517KWT6</accession>
<dbReference type="AlphaFoldDB" id="A0A517KWT6"/>
<name>A0A517KWT6_9PEZI</name>
<gene>
    <name evidence="1" type="ORF">FKW77_007502</name>
</gene>
<evidence type="ECO:0000313" key="1">
    <source>
        <dbReference type="EMBL" id="QDS67844.1"/>
    </source>
</evidence>
<dbReference type="EMBL" id="CP042185">
    <property type="protein sequence ID" value="QDS67844.1"/>
    <property type="molecule type" value="Genomic_DNA"/>
</dbReference>
<protein>
    <submittedName>
        <fullName evidence="1">Uncharacterized protein</fullName>
    </submittedName>
</protein>
<keyword evidence="2" id="KW-1185">Reference proteome</keyword>
<reference evidence="1 2" key="1">
    <citation type="submission" date="2019-07" db="EMBL/GenBank/DDBJ databases">
        <title>Finished genome of Venturia effusa.</title>
        <authorList>
            <person name="Young C.A."/>
            <person name="Cox M.P."/>
            <person name="Ganley A.R.D."/>
            <person name="David W.J."/>
        </authorList>
    </citation>
    <scope>NUCLEOTIDE SEQUENCE [LARGE SCALE GENOMIC DNA]</scope>
    <source>
        <strain evidence="2">albino</strain>
    </source>
</reference>
<proteinExistence type="predicted"/>
<dbReference type="OrthoDB" id="3909709at2759"/>
<organism evidence="1 2">
    <name type="scientific">Venturia effusa</name>
    <dbReference type="NCBI Taxonomy" id="50376"/>
    <lineage>
        <taxon>Eukaryota</taxon>
        <taxon>Fungi</taxon>
        <taxon>Dikarya</taxon>
        <taxon>Ascomycota</taxon>
        <taxon>Pezizomycotina</taxon>
        <taxon>Dothideomycetes</taxon>
        <taxon>Pleosporomycetidae</taxon>
        <taxon>Venturiales</taxon>
        <taxon>Venturiaceae</taxon>
        <taxon>Venturia</taxon>
    </lineage>
</organism>
<dbReference type="Proteomes" id="UP000316270">
    <property type="component" value="Chromosome 1"/>
</dbReference>
<sequence>MPTLILPRSLFTTRSTKMGTMGFTFKRGHCDAAYEVFEHPASGKTSEFPALITTPQQDVDAVQQRTKIHPITDKRAQPWFQLIRANLHNYDVTTLPSLEATQQDVREFLFFVLGCDRFGTVAEDESSATIQFIQTFPHGGQALRQFEKMEDWMVDVPYTWTDIYKEKHYISESVRKQIAKHCFKAITPLIKAENNAQKIKEKKTHLVETLKMALCFGKKAKNTETPPPVYVEKERFSIDS</sequence>
<evidence type="ECO:0000313" key="2">
    <source>
        <dbReference type="Proteomes" id="UP000316270"/>
    </source>
</evidence>